<keyword evidence="2 3" id="KW-0732">Signal</keyword>
<feature type="signal peptide" evidence="3">
    <location>
        <begin position="1"/>
        <end position="32"/>
    </location>
</feature>
<evidence type="ECO:0000313" key="6">
    <source>
        <dbReference type="Proteomes" id="UP000315677"/>
    </source>
</evidence>
<dbReference type="Proteomes" id="UP000315677">
    <property type="component" value="Unassembled WGS sequence"/>
</dbReference>
<accession>A0A543CX00</accession>
<dbReference type="InterPro" id="IPR028081">
    <property type="entry name" value="Leu-bd"/>
</dbReference>
<dbReference type="SUPFAM" id="SSF53822">
    <property type="entry name" value="Periplasmic binding protein-like I"/>
    <property type="match status" value="1"/>
</dbReference>
<dbReference type="InterPro" id="IPR051010">
    <property type="entry name" value="BCAA_transport"/>
</dbReference>
<dbReference type="RefSeq" id="WP_170231821.1">
    <property type="nucleotide sequence ID" value="NZ_VFPA01000009.1"/>
</dbReference>
<dbReference type="AlphaFoldDB" id="A0A543CX00"/>
<feature type="chain" id="PRO_5039027243" evidence="3">
    <location>
        <begin position="33"/>
        <end position="410"/>
    </location>
</feature>
<name>A0A543CX00_9PSEU</name>
<protein>
    <submittedName>
        <fullName evidence="5">Amino acid/amide ABC transporter substrate-binding protein (HAAT family)</fullName>
    </submittedName>
</protein>
<sequence>MLGPSPRTRPGFRRIPLVALTASVALALSSCAGSSLGEAQGDAAPETGGPVRVGLLLPTSGVYAPVGADMLAAFELYIEENGGQLGGRDVEVVIADEGGDPATGLPAAQRLVVQEDVDVVAGAVNSATAIAVTSLFNEEEVPLVISNAGADALTGPSGSPYVWRTSFHNSQGDAAAGPWIQAAVGDGVYAIGADYAGGREHVGGFVRGYTEAGGSLAGEVYTPFGTTQDYQPYLTAIANSGAKATYAFFAGAESVRFVQQYKEFGLDETIPLYGFGSLTSSDVLSAIGPPAVGVTTVLHYTPQLDNEANGAFVAAYEAKTSRLPSVYSVQSWDAAQLIDLALASSGGDASGPVLAEAFGEVGEIDSPRGAFTLDGQSPAQPFYMLETQDVDGTLQNIVVDELGIASSTVP</sequence>
<evidence type="ECO:0000313" key="5">
    <source>
        <dbReference type="EMBL" id="TQM01636.1"/>
    </source>
</evidence>
<dbReference type="Gene3D" id="3.40.50.2300">
    <property type="match status" value="2"/>
</dbReference>
<comment type="caution">
    <text evidence="5">The sequence shown here is derived from an EMBL/GenBank/DDBJ whole genome shotgun (WGS) entry which is preliminary data.</text>
</comment>
<dbReference type="EMBL" id="VFPA01000009">
    <property type="protein sequence ID" value="TQM01636.1"/>
    <property type="molecule type" value="Genomic_DNA"/>
</dbReference>
<dbReference type="PROSITE" id="PS51257">
    <property type="entry name" value="PROKAR_LIPOPROTEIN"/>
    <property type="match status" value="1"/>
</dbReference>
<dbReference type="PANTHER" id="PTHR30483">
    <property type="entry name" value="LEUCINE-SPECIFIC-BINDING PROTEIN"/>
    <property type="match status" value="1"/>
</dbReference>
<feature type="domain" description="Leucine-binding protein" evidence="4">
    <location>
        <begin position="50"/>
        <end position="388"/>
    </location>
</feature>
<keyword evidence="6" id="KW-1185">Reference proteome</keyword>
<reference evidence="5 6" key="1">
    <citation type="submission" date="2019-06" db="EMBL/GenBank/DDBJ databases">
        <title>Sequencing the genomes of 1000 actinobacteria strains.</title>
        <authorList>
            <person name="Klenk H.-P."/>
        </authorList>
    </citation>
    <scope>NUCLEOTIDE SEQUENCE [LARGE SCALE GENOMIC DNA]</scope>
    <source>
        <strain evidence="5 6">DSM 45301</strain>
    </source>
</reference>
<dbReference type="CDD" id="cd20014">
    <property type="entry name" value="PBP1_RPA0668_benzoate-like"/>
    <property type="match status" value="1"/>
</dbReference>
<dbReference type="InterPro" id="IPR028082">
    <property type="entry name" value="Peripla_BP_I"/>
</dbReference>
<evidence type="ECO:0000256" key="1">
    <source>
        <dbReference type="ARBA" id="ARBA00010062"/>
    </source>
</evidence>
<evidence type="ECO:0000256" key="3">
    <source>
        <dbReference type="SAM" id="SignalP"/>
    </source>
</evidence>
<proteinExistence type="inferred from homology"/>
<dbReference type="PANTHER" id="PTHR30483:SF6">
    <property type="entry name" value="PERIPLASMIC BINDING PROTEIN OF ABC TRANSPORTER FOR NATURAL AMINO ACIDS"/>
    <property type="match status" value="1"/>
</dbReference>
<evidence type="ECO:0000256" key="2">
    <source>
        <dbReference type="ARBA" id="ARBA00022729"/>
    </source>
</evidence>
<organism evidence="5 6">
    <name type="scientific">Pseudonocardia kunmingensis</name>
    <dbReference type="NCBI Taxonomy" id="630975"/>
    <lineage>
        <taxon>Bacteria</taxon>
        <taxon>Bacillati</taxon>
        <taxon>Actinomycetota</taxon>
        <taxon>Actinomycetes</taxon>
        <taxon>Pseudonocardiales</taxon>
        <taxon>Pseudonocardiaceae</taxon>
        <taxon>Pseudonocardia</taxon>
    </lineage>
</organism>
<evidence type="ECO:0000259" key="4">
    <source>
        <dbReference type="Pfam" id="PF13458"/>
    </source>
</evidence>
<gene>
    <name evidence="5" type="ORF">FB558_8530</name>
</gene>
<dbReference type="Pfam" id="PF13458">
    <property type="entry name" value="Peripla_BP_6"/>
    <property type="match status" value="1"/>
</dbReference>
<comment type="similarity">
    <text evidence="1">Belongs to the leucine-binding protein family.</text>
</comment>